<dbReference type="SUPFAM" id="SSF103481">
    <property type="entry name" value="Multidrug resistance efflux transporter EmrE"/>
    <property type="match status" value="2"/>
</dbReference>
<name>A0AAE4Y6V0_9RHOB</name>
<feature type="domain" description="EamA" evidence="2">
    <location>
        <begin position="148"/>
        <end position="277"/>
    </location>
</feature>
<feature type="transmembrane region" description="Helical" evidence="1">
    <location>
        <begin position="206"/>
        <end position="226"/>
    </location>
</feature>
<feature type="transmembrane region" description="Helical" evidence="1">
    <location>
        <begin position="174"/>
        <end position="194"/>
    </location>
</feature>
<accession>A0AAE4Y6V0</accession>
<sequence length="278" mass="27692">MLSFLLGLVAALGWGTHDLMVRRISPGARVGPQIASVMTVAALVVLPFGLAWGDASRLTLGAGLFAVGSGVAYFAASLCLYHAFARAPARLVAPVIGAYPLPALVFAAMAGVSLGASDWIASGLIVAGVGIVAIFGHEGGAAQRGALPLAVLACLGMATAFALGHQATEALDPYLAPTIARCASAATALGLLMLHPAGVRAALRQFPTLAAMGVLDGVALTAVLAAGALPMAIYASVVSSLFGMVTVLLAWAVLGEKVTLKQGAGIGLVFAGLGLLSL</sequence>
<evidence type="ECO:0000259" key="2">
    <source>
        <dbReference type="Pfam" id="PF00892"/>
    </source>
</evidence>
<evidence type="ECO:0000313" key="3">
    <source>
        <dbReference type="EMBL" id="NBZ86199.1"/>
    </source>
</evidence>
<dbReference type="AlphaFoldDB" id="A0AAE4Y6V0"/>
<keyword evidence="1" id="KW-1133">Transmembrane helix</keyword>
<feature type="domain" description="EamA" evidence="2">
    <location>
        <begin position="4"/>
        <end position="132"/>
    </location>
</feature>
<gene>
    <name evidence="3" type="ORF">GV832_01290</name>
</gene>
<dbReference type="Pfam" id="PF00892">
    <property type="entry name" value="EamA"/>
    <property type="match status" value="2"/>
</dbReference>
<keyword evidence="4" id="KW-1185">Reference proteome</keyword>
<dbReference type="InterPro" id="IPR037185">
    <property type="entry name" value="EmrE-like"/>
</dbReference>
<feature type="transmembrane region" description="Helical" evidence="1">
    <location>
        <begin position="104"/>
        <end position="135"/>
    </location>
</feature>
<proteinExistence type="predicted"/>
<keyword evidence="1" id="KW-0472">Membrane</keyword>
<dbReference type="GO" id="GO:0016020">
    <property type="term" value="C:membrane"/>
    <property type="evidence" value="ECO:0007669"/>
    <property type="project" value="InterPro"/>
</dbReference>
<feature type="transmembrane region" description="Helical" evidence="1">
    <location>
        <begin position="64"/>
        <end position="84"/>
    </location>
</feature>
<protein>
    <submittedName>
        <fullName evidence="3">EamA family transporter</fullName>
    </submittedName>
</protein>
<feature type="transmembrane region" description="Helical" evidence="1">
    <location>
        <begin position="232"/>
        <end position="254"/>
    </location>
</feature>
<feature type="transmembrane region" description="Helical" evidence="1">
    <location>
        <begin position="34"/>
        <end position="52"/>
    </location>
</feature>
<evidence type="ECO:0000256" key="1">
    <source>
        <dbReference type="SAM" id="Phobius"/>
    </source>
</evidence>
<keyword evidence="1" id="KW-0812">Transmembrane</keyword>
<dbReference type="Proteomes" id="UP001193501">
    <property type="component" value="Unassembled WGS sequence"/>
</dbReference>
<comment type="caution">
    <text evidence="3">The sequence shown here is derived from an EMBL/GenBank/DDBJ whole genome shotgun (WGS) entry which is preliminary data.</text>
</comment>
<reference evidence="3" key="1">
    <citation type="submission" date="2020-01" db="EMBL/GenBank/DDBJ databases">
        <authorList>
            <person name="Chen W.-M."/>
        </authorList>
    </citation>
    <scope>NUCLEOTIDE SEQUENCE</scope>
    <source>
        <strain evidence="3">CYK-10</strain>
    </source>
</reference>
<dbReference type="InterPro" id="IPR000620">
    <property type="entry name" value="EamA_dom"/>
</dbReference>
<dbReference type="EMBL" id="JAABNR010000001">
    <property type="protein sequence ID" value="NBZ86199.1"/>
    <property type="molecule type" value="Genomic_DNA"/>
</dbReference>
<organism evidence="3 4">
    <name type="scientific">Stagnihabitans tardus</name>
    <dbReference type="NCBI Taxonomy" id="2699202"/>
    <lineage>
        <taxon>Bacteria</taxon>
        <taxon>Pseudomonadati</taxon>
        <taxon>Pseudomonadota</taxon>
        <taxon>Alphaproteobacteria</taxon>
        <taxon>Rhodobacterales</taxon>
        <taxon>Paracoccaceae</taxon>
        <taxon>Stagnihabitans</taxon>
    </lineage>
</organism>
<feature type="transmembrane region" description="Helical" evidence="1">
    <location>
        <begin position="147"/>
        <end position="168"/>
    </location>
</feature>
<dbReference type="RefSeq" id="WP_168772993.1">
    <property type="nucleotide sequence ID" value="NZ_JAABNR010000001.1"/>
</dbReference>
<evidence type="ECO:0000313" key="4">
    <source>
        <dbReference type="Proteomes" id="UP001193501"/>
    </source>
</evidence>